<evidence type="ECO:0000313" key="2">
    <source>
        <dbReference type="EMBL" id="KEQ65638.1"/>
    </source>
</evidence>
<dbReference type="GeneID" id="63917583"/>
<evidence type="ECO:0000256" key="1">
    <source>
        <dbReference type="SAM" id="MobiDB-lite"/>
    </source>
</evidence>
<evidence type="ECO:0000313" key="3">
    <source>
        <dbReference type="Proteomes" id="UP000030672"/>
    </source>
</evidence>
<gene>
    <name evidence="2" type="ORF">M437DRAFT_63192</name>
</gene>
<dbReference type="RefSeq" id="XP_040882661.1">
    <property type="nucleotide sequence ID" value="XM_041024210.1"/>
</dbReference>
<feature type="region of interest" description="Disordered" evidence="1">
    <location>
        <begin position="1"/>
        <end position="35"/>
    </location>
</feature>
<dbReference type="Proteomes" id="UP000030672">
    <property type="component" value="Unassembled WGS sequence"/>
</dbReference>
<reference evidence="2 3" key="1">
    <citation type="journal article" date="2014" name="BMC Genomics">
        <title>Genome sequencing of four Aureobasidium pullulans varieties: biotechnological potential, stress tolerance, and description of new species.</title>
        <authorList>
            <person name="Gostin Ar C."/>
            <person name="Ohm R.A."/>
            <person name="Kogej T."/>
            <person name="Sonjak S."/>
            <person name="Turk M."/>
            <person name="Zajc J."/>
            <person name="Zalar P."/>
            <person name="Grube M."/>
            <person name="Sun H."/>
            <person name="Han J."/>
            <person name="Sharma A."/>
            <person name="Chiniquy J."/>
            <person name="Ngan C.Y."/>
            <person name="Lipzen A."/>
            <person name="Barry K."/>
            <person name="Grigoriev I.V."/>
            <person name="Gunde-Cimerman N."/>
        </authorList>
    </citation>
    <scope>NUCLEOTIDE SEQUENCE [LARGE SCALE GENOMIC DNA]</scope>
    <source>
        <strain evidence="2 3">CBS 110374</strain>
    </source>
</reference>
<protein>
    <recommendedName>
        <fullName evidence="4">Myb-like domain-containing protein</fullName>
    </recommendedName>
</protein>
<dbReference type="HOGENOM" id="CLU_1077617_0_0_1"/>
<feature type="compositionally biased region" description="Polar residues" evidence="1">
    <location>
        <begin position="1"/>
        <end position="15"/>
    </location>
</feature>
<proteinExistence type="predicted"/>
<evidence type="ECO:0008006" key="4">
    <source>
        <dbReference type="Google" id="ProtNLM"/>
    </source>
</evidence>
<sequence>MSQGFTPVNRSNASQVEDAPRARRRSPKPTDLARMQEKVKALKESLARDGDLAMPQGITTQNTVIANILENGVPEAQSHEKRIWTADEKNFVWHALGWDHGVIAAYLGRTELACRLRRHRVVKERRSRRQRGTRATQNAALQLPAPAAGPSRSIAASDASQEFEQLVQMSREELPRWRNWSPLPPIGSPCKPEHAERQSVKPAPMEPPARTTFDMQAAATRGSAPANYVTRAPGLDILAEAAAQLARADNIDSEHDID</sequence>
<organism evidence="2 3">
    <name type="scientific">Aureobasidium melanogenum (strain CBS 110374)</name>
    <name type="common">Aureobasidium pullulans var. melanogenum</name>
    <dbReference type="NCBI Taxonomy" id="1043003"/>
    <lineage>
        <taxon>Eukaryota</taxon>
        <taxon>Fungi</taxon>
        <taxon>Dikarya</taxon>
        <taxon>Ascomycota</taxon>
        <taxon>Pezizomycotina</taxon>
        <taxon>Dothideomycetes</taxon>
        <taxon>Dothideomycetidae</taxon>
        <taxon>Dothideales</taxon>
        <taxon>Saccotheciaceae</taxon>
        <taxon>Aureobasidium</taxon>
    </lineage>
</organism>
<dbReference type="AlphaFoldDB" id="A0A074VYR3"/>
<keyword evidence="3" id="KW-1185">Reference proteome</keyword>
<feature type="region of interest" description="Disordered" evidence="1">
    <location>
        <begin position="178"/>
        <end position="209"/>
    </location>
</feature>
<name>A0A074VYR3_AURM1</name>
<dbReference type="EMBL" id="KL584826">
    <property type="protein sequence ID" value="KEQ65638.1"/>
    <property type="molecule type" value="Genomic_DNA"/>
</dbReference>
<accession>A0A074VYR3</accession>